<dbReference type="AlphaFoldDB" id="W0PFJ4"/>
<dbReference type="KEGG" id="amim:MIM_c37120"/>
<reference evidence="1 2" key="1">
    <citation type="journal article" date="2014" name="Microbiology">
        <title>Unravelling the complete genome sequence of Advenella mimigardefordensis strain DPN7T and novel insights in the catabolism of the xenobiotic polythioester precursor 3,3'-dithiodipropionate.</title>
        <authorList>
            <person name="Wubbeler J.H."/>
            <person name="Hiessl S."/>
            <person name="Schuldes J."/>
            <person name="Thurmer A."/>
            <person name="Daniel R."/>
            <person name="Steinbuchel A."/>
        </authorList>
    </citation>
    <scope>NUCLEOTIDE SEQUENCE [LARGE SCALE GENOMIC DNA]</scope>
    <source>
        <strain evidence="2">DSM 17166 / LMG 22922 / DPN7</strain>
    </source>
</reference>
<dbReference type="HOGENOM" id="CLU_3003723_0_0_4"/>
<dbReference type="EMBL" id="CP003915">
    <property type="protein sequence ID" value="AHG65769.1"/>
    <property type="molecule type" value="Genomic_DNA"/>
</dbReference>
<gene>
    <name evidence="1" type="ORF">MIM_c37120</name>
</gene>
<protein>
    <submittedName>
        <fullName evidence="1">Putative transcriptional regulator, LysR family</fullName>
    </submittedName>
</protein>
<sequence length="56" mass="6173">MTAYPTAQSGGIKAIVQQLVAQLRYSATPEQGRAMWDHRTVTSILPQATKNPLYVN</sequence>
<dbReference type="PATRIC" id="fig|1247726.3.peg.4102"/>
<keyword evidence="2" id="KW-1185">Reference proteome</keyword>
<dbReference type="Proteomes" id="UP000019095">
    <property type="component" value="Chromosome"/>
</dbReference>
<accession>W0PFJ4</accession>
<organism evidence="1 2">
    <name type="scientific">Advenella mimigardefordensis (strain DSM 17166 / LMG 22922 / DPN7)</name>
    <dbReference type="NCBI Taxonomy" id="1247726"/>
    <lineage>
        <taxon>Bacteria</taxon>
        <taxon>Pseudomonadati</taxon>
        <taxon>Pseudomonadota</taxon>
        <taxon>Betaproteobacteria</taxon>
        <taxon>Burkholderiales</taxon>
        <taxon>Alcaligenaceae</taxon>
    </lineage>
</organism>
<evidence type="ECO:0000313" key="2">
    <source>
        <dbReference type="Proteomes" id="UP000019095"/>
    </source>
</evidence>
<proteinExistence type="predicted"/>
<evidence type="ECO:0000313" key="1">
    <source>
        <dbReference type="EMBL" id="AHG65769.1"/>
    </source>
</evidence>
<name>W0PFJ4_ADVMD</name>